<dbReference type="InterPro" id="IPR019734">
    <property type="entry name" value="TPR_rpt"/>
</dbReference>
<dbReference type="PANTHER" id="PTHR12745:SF6">
    <property type="entry name" value="PROTEIN ST7 HOMOLOG"/>
    <property type="match status" value="1"/>
</dbReference>
<evidence type="ECO:0000256" key="6">
    <source>
        <dbReference type="SAM" id="MobiDB-lite"/>
    </source>
</evidence>
<dbReference type="Gene3D" id="1.25.40.10">
    <property type="entry name" value="Tetratricopeptide repeat domain"/>
    <property type="match status" value="1"/>
</dbReference>
<comment type="caution">
    <text evidence="8">The sequence shown here is derived from an EMBL/GenBank/DDBJ whole genome shotgun (WGS) entry which is preliminary data.</text>
</comment>
<evidence type="ECO:0000313" key="9">
    <source>
        <dbReference type="Proteomes" id="UP000591948"/>
    </source>
</evidence>
<dbReference type="InterPro" id="IPR011990">
    <property type="entry name" value="TPR-like_helical_dom_sf"/>
</dbReference>
<reference evidence="8 9" key="1">
    <citation type="journal article" date="2020" name="Front. Microbiol.">
        <title>Single-cell genomics of novel Actinobacteria with the Wood-Ljungdahl pathway discovered in a serpentinizing system.</title>
        <authorList>
            <person name="Merino N."/>
            <person name="Kawai M."/>
            <person name="Boyd E.S."/>
            <person name="Colman D.R."/>
            <person name="McGlynn S.E."/>
            <person name="Nealson K.H."/>
            <person name="Kurokawa K."/>
            <person name="Hongoh Y."/>
        </authorList>
    </citation>
    <scope>NUCLEOTIDE SEQUENCE [LARGE SCALE GENOMIC DNA]</scope>
    <source>
        <strain evidence="8 9">S33</strain>
    </source>
</reference>
<keyword evidence="3" id="KW-1133">Transmembrane helix</keyword>
<evidence type="ECO:0000256" key="4">
    <source>
        <dbReference type="ARBA" id="ARBA00023136"/>
    </source>
</evidence>
<feature type="compositionally biased region" description="Basic residues" evidence="6">
    <location>
        <begin position="63"/>
        <end position="75"/>
    </location>
</feature>
<gene>
    <name evidence="8" type="ORF">HKBW3S33_01733</name>
</gene>
<comment type="subcellular location">
    <subcellularLocation>
        <location evidence="1">Membrane</location>
        <topology evidence="1">Multi-pass membrane protein</topology>
    </subcellularLocation>
</comment>
<dbReference type="GO" id="GO:0016020">
    <property type="term" value="C:membrane"/>
    <property type="evidence" value="ECO:0007669"/>
    <property type="project" value="UniProtKB-SubCell"/>
</dbReference>
<dbReference type="AlphaFoldDB" id="A0A6V8P7H3"/>
<dbReference type="InterPro" id="IPR007311">
    <property type="entry name" value="ST7"/>
</dbReference>
<feature type="repeat" description="TPR" evidence="5">
    <location>
        <begin position="222"/>
        <end position="255"/>
    </location>
</feature>
<organism evidence="8 9">
    <name type="scientific">Candidatus Hakubella thermalkaliphila</name>
    <dbReference type="NCBI Taxonomy" id="2754717"/>
    <lineage>
        <taxon>Bacteria</taxon>
        <taxon>Bacillati</taxon>
        <taxon>Actinomycetota</taxon>
        <taxon>Actinomycetota incertae sedis</taxon>
        <taxon>Candidatus Hakubellales</taxon>
        <taxon>Candidatus Hakubellaceae</taxon>
        <taxon>Candidatus Hakubella</taxon>
    </lineage>
</organism>
<evidence type="ECO:0000256" key="1">
    <source>
        <dbReference type="ARBA" id="ARBA00004141"/>
    </source>
</evidence>
<dbReference type="Gene3D" id="3.10.290.30">
    <property type="entry name" value="MM3350-like"/>
    <property type="match status" value="1"/>
</dbReference>
<keyword evidence="2" id="KW-0812">Transmembrane</keyword>
<dbReference type="SUPFAM" id="SSF159941">
    <property type="entry name" value="MM3350-like"/>
    <property type="match status" value="1"/>
</dbReference>
<evidence type="ECO:0000313" key="8">
    <source>
        <dbReference type="EMBL" id="GFP28318.1"/>
    </source>
</evidence>
<feature type="region of interest" description="Disordered" evidence="6">
    <location>
        <begin position="54"/>
        <end position="87"/>
    </location>
</feature>
<accession>A0A6V8P7H3</accession>
<dbReference type="PANTHER" id="PTHR12745">
    <property type="entry name" value="SUPPRESSION OF TUMORIGENICITY 7"/>
    <property type="match status" value="1"/>
</dbReference>
<evidence type="ECO:0000259" key="7">
    <source>
        <dbReference type="Pfam" id="PF07929"/>
    </source>
</evidence>
<proteinExistence type="predicted"/>
<keyword evidence="9" id="KW-1185">Reference proteome</keyword>
<protein>
    <recommendedName>
        <fullName evidence="7">Plasmid pRiA4b Orf3-like domain-containing protein</fullName>
    </recommendedName>
</protein>
<dbReference type="EMBL" id="BLRY01000175">
    <property type="protein sequence ID" value="GFP28318.1"/>
    <property type="molecule type" value="Genomic_DNA"/>
</dbReference>
<dbReference type="SUPFAM" id="SSF48452">
    <property type="entry name" value="TPR-like"/>
    <property type="match status" value="1"/>
</dbReference>
<dbReference type="PROSITE" id="PS50005">
    <property type="entry name" value="TPR"/>
    <property type="match status" value="1"/>
</dbReference>
<dbReference type="InterPro" id="IPR024047">
    <property type="entry name" value="MM3350-like_sf"/>
</dbReference>
<sequence length="515" mass="59053">MPPKSEIIRTCFVYPRLSPPLLFCPVKYLVYCLSLIQPPRDFYIIGRFTVKQSEESEGSSGAKSKKSKKKNRKRIKPESDSIPSFPDRRAMEKTLADIGRLLREREFESIDEANTSIEEVLASGEIPPPPAQTPLEQAQELIYQAWDSSGKRQIGLARRALKISEDCADAYVLLAEEAASTLAEAKYLYQQGVQAGERALGEKALEEGAGHFWGILETRPYMRARAGLAQCLWMLGERDQAIEHFTDMLRLNPNDNQGIRYILATYLLEEGKDEALEKLLAQYKDDCAAAWYYTWAIWTFRREGASKKANSRLREALKQNPFVPAYLLSKKRLPKRLPQYIGFGDESEAVDYASGALEAWRKTPGALGWLEDITEEKSKAAYLFRVELDWDQDVWRKIEILGTQTLHDLHDAIQEAFDWDDDHLYAFFLSNKAWDRTSEYVHPKADGRKANKVQIASLGLRPRKKFLYIFDFGDELRHRIQFLGLRSDPLPGNYPRIVESHGEAPPQYPEIEDEF</sequence>
<evidence type="ECO:0000256" key="3">
    <source>
        <dbReference type="ARBA" id="ARBA00022989"/>
    </source>
</evidence>
<dbReference type="Proteomes" id="UP000591948">
    <property type="component" value="Unassembled WGS sequence"/>
</dbReference>
<keyword evidence="4" id="KW-0472">Membrane</keyword>
<name>A0A6V8P7H3_9ACTN</name>
<dbReference type="Pfam" id="PF04184">
    <property type="entry name" value="ST7"/>
    <property type="match status" value="1"/>
</dbReference>
<dbReference type="Pfam" id="PF07929">
    <property type="entry name" value="PRiA4_ORF3"/>
    <property type="match status" value="1"/>
</dbReference>
<keyword evidence="5" id="KW-0802">TPR repeat</keyword>
<dbReference type="InterPro" id="IPR012912">
    <property type="entry name" value="Plasmid_pRiA4b_Orf3-like"/>
</dbReference>
<feature type="domain" description="Plasmid pRiA4b Orf3-like" evidence="7">
    <location>
        <begin position="381"/>
        <end position="506"/>
    </location>
</feature>
<evidence type="ECO:0000256" key="5">
    <source>
        <dbReference type="PROSITE-ProRule" id="PRU00339"/>
    </source>
</evidence>
<evidence type="ECO:0000256" key="2">
    <source>
        <dbReference type="ARBA" id="ARBA00022692"/>
    </source>
</evidence>